<evidence type="ECO:0000313" key="2">
    <source>
        <dbReference type="Proteomes" id="UP000268093"/>
    </source>
</evidence>
<reference evidence="1 2" key="1">
    <citation type="journal article" date="2018" name="New Phytol.">
        <title>Phylogenomics of Endogonaceae and evolution of mycorrhizas within Mucoromycota.</title>
        <authorList>
            <person name="Chang Y."/>
            <person name="Desiro A."/>
            <person name="Na H."/>
            <person name="Sandor L."/>
            <person name="Lipzen A."/>
            <person name="Clum A."/>
            <person name="Barry K."/>
            <person name="Grigoriev I.V."/>
            <person name="Martin F.M."/>
            <person name="Stajich J.E."/>
            <person name="Smith M.E."/>
            <person name="Bonito G."/>
            <person name="Spatafora J.W."/>
        </authorList>
    </citation>
    <scope>NUCLEOTIDE SEQUENCE [LARGE SCALE GENOMIC DNA]</scope>
    <source>
        <strain evidence="1 2">GMNB39</strain>
    </source>
</reference>
<dbReference type="AlphaFoldDB" id="A0A433CVZ9"/>
<accession>A0A433CVZ9</accession>
<organism evidence="1 2">
    <name type="scientific">Jimgerdemannia flammicorona</name>
    <dbReference type="NCBI Taxonomy" id="994334"/>
    <lineage>
        <taxon>Eukaryota</taxon>
        <taxon>Fungi</taxon>
        <taxon>Fungi incertae sedis</taxon>
        <taxon>Mucoromycota</taxon>
        <taxon>Mucoromycotina</taxon>
        <taxon>Endogonomycetes</taxon>
        <taxon>Endogonales</taxon>
        <taxon>Endogonaceae</taxon>
        <taxon>Jimgerdemannia</taxon>
    </lineage>
</organism>
<protein>
    <recommendedName>
        <fullName evidence="3">Glycoside hydrolase superfamily</fullName>
    </recommendedName>
</protein>
<name>A0A433CVZ9_9FUNG</name>
<keyword evidence="2" id="KW-1185">Reference proteome</keyword>
<proteinExistence type="predicted"/>
<comment type="caution">
    <text evidence="1">The sequence shown here is derived from an EMBL/GenBank/DDBJ whole genome shotgun (WGS) entry which is preliminary data.</text>
</comment>
<dbReference type="EMBL" id="RBNI01012333">
    <property type="protein sequence ID" value="RUP42835.1"/>
    <property type="molecule type" value="Genomic_DNA"/>
</dbReference>
<sequence length="120" mass="13258">MRWLCGGRSTVRITPKNKGFRSPRPRNWDVKLSIIKFIFPTITSIFQVRAFSLLLVTISITSPATAIVRCAGVDEAGGNFGAVGGVYGIDYEYPLPSSIDYFAAKGANITQIHFFWVGIR</sequence>
<evidence type="ECO:0008006" key="3">
    <source>
        <dbReference type="Google" id="ProtNLM"/>
    </source>
</evidence>
<gene>
    <name evidence="1" type="ORF">BC936DRAFT_138018</name>
</gene>
<evidence type="ECO:0000313" key="1">
    <source>
        <dbReference type="EMBL" id="RUP42835.1"/>
    </source>
</evidence>
<dbReference type="Proteomes" id="UP000268093">
    <property type="component" value="Unassembled WGS sequence"/>
</dbReference>